<feature type="region of interest" description="Disordered" evidence="1">
    <location>
        <begin position="151"/>
        <end position="173"/>
    </location>
</feature>
<feature type="domain" description="Swt1-like HEPN" evidence="2">
    <location>
        <begin position="11"/>
        <end position="125"/>
    </location>
</feature>
<name>A0ABU1IN12_9BACL</name>
<dbReference type="Proteomes" id="UP001185012">
    <property type="component" value="Unassembled WGS sequence"/>
</dbReference>
<accession>A0ABU1IN12</accession>
<dbReference type="Pfam" id="PF18731">
    <property type="entry name" value="HEPN_Swt1"/>
    <property type="match status" value="1"/>
</dbReference>
<protein>
    <submittedName>
        <fullName evidence="3">AAA+ superfamily ATPase</fullName>
    </submittedName>
</protein>
<keyword evidence="4" id="KW-1185">Reference proteome</keyword>
<reference evidence="3 4" key="1">
    <citation type="submission" date="2023-07" db="EMBL/GenBank/DDBJ databases">
        <title>Genomic Encyclopedia of Type Strains, Phase IV (KMG-IV): sequencing the most valuable type-strain genomes for metagenomic binning, comparative biology and taxonomic classification.</title>
        <authorList>
            <person name="Goeker M."/>
        </authorList>
    </citation>
    <scope>NUCLEOTIDE SEQUENCE [LARGE SCALE GENOMIC DNA]</scope>
    <source>
        <strain evidence="3 4">DSM 45903</strain>
    </source>
</reference>
<evidence type="ECO:0000259" key="2">
    <source>
        <dbReference type="Pfam" id="PF18731"/>
    </source>
</evidence>
<dbReference type="EMBL" id="JAVDQG010000004">
    <property type="protein sequence ID" value="MDR6226166.1"/>
    <property type="molecule type" value="Genomic_DNA"/>
</dbReference>
<evidence type="ECO:0000313" key="4">
    <source>
        <dbReference type="Proteomes" id="UP001185012"/>
    </source>
</evidence>
<feature type="region of interest" description="Disordered" evidence="1">
    <location>
        <begin position="982"/>
        <end position="1041"/>
    </location>
</feature>
<dbReference type="InterPro" id="IPR041650">
    <property type="entry name" value="HEPN_Swt1"/>
</dbReference>
<dbReference type="InterPro" id="IPR007555">
    <property type="entry name" value="DUF499"/>
</dbReference>
<gene>
    <name evidence="3" type="ORF">JOE21_002172</name>
</gene>
<dbReference type="RefSeq" id="WP_309865706.1">
    <property type="nucleotide sequence ID" value="NZ_JAVDQG010000004.1"/>
</dbReference>
<feature type="compositionally biased region" description="Polar residues" evidence="1">
    <location>
        <begin position="156"/>
        <end position="166"/>
    </location>
</feature>
<dbReference type="Pfam" id="PF04465">
    <property type="entry name" value="DUF499"/>
    <property type="match status" value="1"/>
</dbReference>
<comment type="caution">
    <text evidence="3">The sequence shown here is derived from an EMBL/GenBank/DDBJ whole genome shotgun (WGS) entry which is preliminary data.</text>
</comment>
<evidence type="ECO:0000313" key="3">
    <source>
        <dbReference type="EMBL" id="MDR6226166.1"/>
    </source>
</evidence>
<organism evidence="3 4">
    <name type="scientific">Desmospora profundinema</name>
    <dbReference type="NCBI Taxonomy" id="1571184"/>
    <lineage>
        <taxon>Bacteria</taxon>
        <taxon>Bacillati</taxon>
        <taxon>Bacillota</taxon>
        <taxon>Bacilli</taxon>
        <taxon>Bacillales</taxon>
        <taxon>Thermoactinomycetaceae</taxon>
        <taxon>Desmospora</taxon>
    </lineage>
</organism>
<sequence length="1122" mass="126752">MAVSNSERIGKGLELLKQGLAPFIEREMNGRYGPAWKEKTEEILRQAMSWQGKDGAEVLMDVQAMFVLIGNLWHDVFGKPLGRSERTLVFELRDVRNNWAHQQSFSTDDAYRALDSMERLLTAISAKEAREVGEMKQELLRNSFAEKARWEKRKASSTPIQGQPSTGLKPWREIVTPHPDVSSGRYQQAEFAADLAQVHRGEGAPEYSDPKEFFRRTFLTEGLSNLLKDALLRTAGKGGAPAVELQTNFGGGKTHSMLALYHLFGKTPPQELAGVEELMQETGVDWARAYRAVLVGTALSPGQTDKKEDGTVVHTLWGEMAWQLGGVEGYAMVAESDQKGISPGSDVLQVLFTQYSPSLILIDEWVRYVGQTYEKRDLPAGSFDANITFAQALTEAAKRSPGALVVASIPSSDIEMGGEGGREALARLKNTFSRLQSAWSPASTEEGFEIVRRRLFEPISEQHRFAARDAVINGYAQLYREQTQEFPSECKEGDYRRRMEAAYPIHPELFDRLYGSWSSLDKFQRTRGVLRLMAAVIHTLWERNDSSLLIMPGMIPVDEPSVQSELTKYLDDPWRPVIERDVDGVGSLPLSLERGNPNLARYSAARRVARTIYMGSAPHERANNRGIEEKTIKLGCVQPGESAATFGDALRRLTDQATHLYVDGKRYWYSTQPSVTRLGQDRAEQQDEETVKEELLRRLRSQQRDRGEFTAVHIAPESGADIPDETTARLVILGPNYPHSARNEESPARIEANNILNQRGSGPRLYRNMLMFLAPDRTRLEELNQSIRQYLAWESIMDEEVELNLDAFQRKQADTKRKQANDAVQTRLQETYIWLLNPTQDDQGPVEWEESRLKGSETLAKRASKKLLEEEGLITQFAAFRLRMALNKYYFLDSNHVGLKRLWEDFASYLYLPRLRDRQVLIEAVEDGIRQISIEDTFAYAEGWDEKRGRYLNLQTVNTEPRVMMNGDSVIVAPEAALKQEKEDEEKRRIVTVRGENGNQRENGGGEIDGSAARGNGSPVTPRETGNDDITGKPSPDLLPQPEKKLRRFFGTVQLDPVRFISNANDIANEIIQHLQKLDGAEVEIRVDIEAYLPDGAKEDVVRTVTENSRTLKFKSFGFEEE</sequence>
<proteinExistence type="predicted"/>
<evidence type="ECO:0000256" key="1">
    <source>
        <dbReference type="SAM" id="MobiDB-lite"/>
    </source>
</evidence>